<comment type="caution">
    <text evidence="1">The sequence shown here is derived from an EMBL/GenBank/DDBJ whole genome shotgun (WGS) entry which is preliminary data.</text>
</comment>
<evidence type="ECO:0000313" key="1">
    <source>
        <dbReference type="EMBL" id="KAK3764681.1"/>
    </source>
</evidence>
<gene>
    <name evidence="1" type="ORF">RRG08_019883</name>
</gene>
<dbReference type="EMBL" id="JAWDGP010004413">
    <property type="protein sequence ID" value="KAK3764681.1"/>
    <property type="molecule type" value="Genomic_DNA"/>
</dbReference>
<organism evidence="1 2">
    <name type="scientific">Elysia crispata</name>
    <name type="common">lettuce slug</name>
    <dbReference type="NCBI Taxonomy" id="231223"/>
    <lineage>
        <taxon>Eukaryota</taxon>
        <taxon>Metazoa</taxon>
        <taxon>Spiralia</taxon>
        <taxon>Lophotrochozoa</taxon>
        <taxon>Mollusca</taxon>
        <taxon>Gastropoda</taxon>
        <taxon>Heterobranchia</taxon>
        <taxon>Euthyneura</taxon>
        <taxon>Panpulmonata</taxon>
        <taxon>Sacoglossa</taxon>
        <taxon>Placobranchoidea</taxon>
        <taxon>Plakobranchidae</taxon>
        <taxon>Elysia</taxon>
    </lineage>
</organism>
<sequence length="157" mass="17946">MVFIGAFIQFIEESVHSGLSFHIEVPGCLGPLPDIGNILNMLRLLQGRHFQLNLSAWERIHSGRREADSKQVYTLRTVKSLANFKRPRWNSGWWCSPLVPKSVKTTGPSLALLGRRNERKRAKYGNTEHAHARNGENIANFMSNDCITEYNREELIN</sequence>
<dbReference type="Proteomes" id="UP001283361">
    <property type="component" value="Unassembled WGS sequence"/>
</dbReference>
<name>A0AAE0Z9U4_9GAST</name>
<accession>A0AAE0Z9U4</accession>
<proteinExistence type="predicted"/>
<protein>
    <submittedName>
        <fullName evidence="1">Uncharacterized protein</fullName>
    </submittedName>
</protein>
<keyword evidence="2" id="KW-1185">Reference proteome</keyword>
<dbReference type="AlphaFoldDB" id="A0AAE0Z9U4"/>
<reference evidence="1" key="1">
    <citation type="journal article" date="2023" name="G3 (Bethesda)">
        <title>A reference genome for the long-term kleptoplast-retaining sea slug Elysia crispata morphotype clarki.</title>
        <authorList>
            <person name="Eastman K.E."/>
            <person name="Pendleton A.L."/>
            <person name="Shaikh M.A."/>
            <person name="Suttiyut T."/>
            <person name="Ogas R."/>
            <person name="Tomko P."/>
            <person name="Gavelis G."/>
            <person name="Widhalm J.R."/>
            <person name="Wisecaver J.H."/>
        </authorList>
    </citation>
    <scope>NUCLEOTIDE SEQUENCE</scope>
    <source>
        <strain evidence="1">ECLA1</strain>
    </source>
</reference>
<evidence type="ECO:0000313" key="2">
    <source>
        <dbReference type="Proteomes" id="UP001283361"/>
    </source>
</evidence>